<feature type="coiled-coil region" evidence="1">
    <location>
        <begin position="11"/>
        <end position="150"/>
    </location>
</feature>
<sequence length="211" mass="24938">MDDPDFLNYDASRLRIELEQEKQMMEMLVQSSFELRNTVADLEKKLDTVENEGNEWKTRFETQQELNRQLERQITVLQEKLEDVGNPIDRLSSIRSYEEMPVGAQKQLLKQLETEKKRLQSQLKDYSIRIEQESKAYHKANEERRAYLHEISQATAIIEANRKHHVTEASEMHENQKRSNYSVPANKRTYNAKQQALKKQSTVLPLPKLKH</sequence>
<keyword evidence="1" id="KW-0175">Coiled coil</keyword>
<name>A0ABS2YXN4_POLSE</name>
<dbReference type="GeneID" id="120524005"/>
<proteinExistence type="predicted"/>
<dbReference type="RefSeq" id="XP_039601735.1">
    <property type="nucleotide sequence ID" value="XM_039745801.1"/>
</dbReference>
<feature type="non-terminal residue" evidence="3">
    <location>
        <position position="1"/>
    </location>
</feature>
<dbReference type="InterPro" id="IPR028022">
    <property type="entry name" value="DUF4600"/>
</dbReference>
<evidence type="ECO:0000256" key="2">
    <source>
        <dbReference type="SAM" id="MobiDB-lite"/>
    </source>
</evidence>
<evidence type="ECO:0000256" key="1">
    <source>
        <dbReference type="SAM" id="Coils"/>
    </source>
</evidence>
<feature type="compositionally biased region" description="Basic and acidic residues" evidence="2">
    <location>
        <begin position="168"/>
        <end position="177"/>
    </location>
</feature>
<reference evidence="3" key="1">
    <citation type="journal article" date="2021" name="Cell">
        <title>Tracing the genetic footprints of vertebrate landing in non-teleost ray-finned fishes.</title>
        <authorList>
            <person name="Bi X."/>
            <person name="Wang K."/>
            <person name="Yang L."/>
            <person name="Pan H."/>
            <person name="Jiang H."/>
            <person name="Wei Q."/>
            <person name="Fang M."/>
            <person name="Yu H."/>
            <person name="Zhu C."/>
            <person name="Cai Y."/>
            <person name="He Y."/>
            <person name="Gan X."/>
            <person name="Zeng H."/>
            <person name="Yu D."/>
            <person name="Zhu Y."/>
            <person name="Jiang H."/>
            <person name="Qiu Q."/>
            <person name="Yang H."/>
            <person name="Zhang Y.E."/>
            <person name="Wang W."/>
            <person name="Zhu M."/>
            <person name="He S."/>
            <person name="Zhang G."/>
        </authorList>
    </citation>
    <scope>NUCLEOTIDE SEQUENCE</scope>
    <source>
        <strain evidence="3">Bchr_001</strain>
    </source>
</reference>
<evidence type="ECO:0000313" key="4">
    <source>
        <dbReference type="Proteomes" id="UP001166052"/>
    </source>
</evidence>
<dbReference type="Proteomes" id="UP001166052">
    <property type="component" value="Unassembled WGS sequence"/>
</dbReference>
<organism evidence="3 4">
    <name type="scientific">Polypterus senegalus</name>
    <name type="common">Senegal bichir</name>
    <dbReference type="NCBI Taxonomy" id="55291"/>
    <lineage>
        <taxon>Eukaryota</taxon>
        <taxon>Metazoa</taxon>
        <taxon>Chordata</taxon>
        <taxon>Craniata</taxon>
        <taxon>Vertebrata</taxon>
        <taxon>Euteleostomi</taxon>
        <taxon>Actinopterygii</taxon>
        <taxon>Polypteriformes</taxon>
        <taxon>Polypteridae</taxon>
        <taxon>Polypterus</taxon>
    </lineage>
</organism>
<protein>
    <submittedName>
        <fullName evidence="3">CC169 protein</fullName>
    </submittedName>
</protein>
<dbReference type="EMBL" id="JAAWVN010009002">
    <property type="protein sequence ID" value="MBN3290653.1"/>
    <property type="molecule type" value="Genomic_DNA"/>
</dbReference>
<feature type="non-terminal residue" evidence="3">
    <location>
        <position position="211"/>
    </location>
</feature>
<comment type="caution">
    <text evidence="3">The sequence shown here is derived from an EMBL/GenBank/DDBJ whole genome shotgun (WGS) entry which is preliminary data.</text>
</comment>
<keyword evidence="4" id="KW-1185">Reference proteome</keyword>
<gene>
    <name evidence="3" type="primary">Ccdc169</name>
    <name evidence="3" type="ORF">GTO92_0012070</name>
</gene>
<accession>A0ABS2YXN4</accession>
<evidence type="ECO:0000313" key="3">
    <source>
        <dbReference type="EMBL" id="MBN3290653.1"/>
    </source>
</evidence>
<feature type="region of interest" description="Disordered" evidence="2">
    <location>
        <begin position="168"/>
        <end position="211"/>
    </location>
</feature>
<dbReference type="PANTHER" id="PTHR28671">
    <property type="entry name" value="COILED-COIL DOMAIN-CONTAINING PROTEIN 169"/>
    <property type="match status" value="1"/>
</dbReference>
<dbReference type="Pfam" id="PF15372">
    <property type="entry name" value="DUF4600"/>
    <property type="match status" value="1"/>
</dbReference>
<dbReference type="SUPFAM" id="SSF90257">
    <property type="entry name" value="Myosin rod fragments"/>
    <property type="match status" value="1"/>
</dbReference>
<dbReference type="PANTHER" id="PTHR28671:SF3">
    <property type="entry name" value="COILED-COIL DOMAIN-CONTAINING PROTEIN 169"/>
    <property type="match status" value="1"/>
</dbReference>
<feature type="compositionally biased region" description="Polar residues" evidence="2">
    <location>
        <begin position="178"/>
        <end position="203"/>
    </location>
</feature>